<proteinExistence type="predicted"/>
<dbReference type="AlphaFoldDB" id="A0A8H6CPX4"/>
<accession>A0A8H6CPX4</accession>
<evidence type="ECO:0000313" key="4">
    <source>
        <dbReference type="Proteomes" id="UP000593566"/>
    </source>
</evidence>
<gene>
    <name evidence="3" type="ORF">HO133_008872</name>
</gene>
<evidence type="ECO:0000256" key="1">
    <source>
        <dbReference type="SAM" id="Phobius"/>
    </source>
</evidence>
<keyword evidence="1" id="KW-0812">Transmembrane</keyword>
<evidence type="ECO:0000259" key="2">
    <source>
        <dbReference type="Pfam" id="PF01755"/>
    </source>
</evidence>
<keyword evidence="4" id="KW-1185">Reference proteome</keyword>
<dbReference type="RefSeq" id="XP_037155736.1">
    <property type="nucleotide sequence ID" value="XM_037299735.1"/>
</dbReference>
<feature type="transmembrane region" description="Helical" evidence="1">
    <location>
        <begin position="80"/>
        <end position="97"/>
    </location>
</feature>
<protein>
    <recommendedName>
        <fullName evidence="2">Glycosyl transferase family 25 domain-containing protein</fullName>
    </recommendedName>
</protein>
<keyword evidence="1" id="KW-0472">Membrane</keyword>
<reference evidence="3 4" key="1">
    <citation type="journal article" date="2020" name="Genomics">
        <title>Complete, high-quality genomes from long-read metagenomic sequencing of two wolf lichen thalli reveals enigmatic genome architecture.</title>
        <authorList>
            <person name="McKenzie S.K."/>
            <person name="Walston R.F."/>
            <person name="Allen J.L."/>
        </authorList>
    </citation>
    <scope>NUCLEOTIDE SEQUENCE [LARGE SCALE GENOMIC DNA]</scope>
    <source>
        <strain evidence="3">WasteWater1</strain>
    </source>
</reference>
<evidence type="ECO:0000313" key="3">
    <source>
        <dbReference type="EMBL" id="KAF6227428.1"/>
    </source>
</evidence>
<comment type="caution">
    <text evidence="3">The sequence shown here is derived from an EMBL/GenBank/DDBJ whole genome shotgun (WGS) entry which is preliminary data.</text>
</comment>
<name>A0A8H6CPX4_9LECA</name>
<dbReference type="InterPro" id="IPR002654">
    <property type="entry name" value="Glyco_trans_25"/>
</dbReference>
<dbReference type="Pfam" id="PF01755">
    <property type="entry name" value="Glyco_transf_25"/>
    <property type="match status" value="1"/>
</dbReference>
<dbReference type="Proteomes" id="UP000593566">
    <property type="component" value="Unassembled WGS sequence"/>
</dbReference>
<organism evidence="3 4">
    <name type="scientific">Letharia lupina</name>
    <dbReference type="NCBI Taxonomy" id="560253"/>
    <lineage>
        <taxon>Eukaryota</taxon>
        <taxon>Fungi</taxon>
        <taxon>Dikarya</taxon>
        <taxon>Ascomycota</taxon>
        <taxon>Pezizomycotina</taxon>
        <taxon>Lecanoromycetes</taxon>
        <taxon>OSLEUM clade</taxon>
        <taxon>Lecanoromycetidae</taxon>
        <taxon>Lecanorales</taxon>
        <taxon>Lecanorineae</taxon>
        <taxon>Parmeliaceae</taxon>
        <taxon>Letharia</taxon>
    </lineage>
</organism>
<dbReference type="GeneID" id="59337267"/>
<dbReference type="CDD" id="cd06532">
    <property type="entry name" value="Glyco_transf_25"/>
    <property type="match status" value="1"/>
</dbReference>
<feature type="domain" description="Glycosyl transferase family 25" evidence="2">
    <location>
        <begin position="143"/>
        <end position="343"/>
    </location>
</feature>
<dbReference type="EMBL" id="JACCJB010000005">
    <property type="protein sequence ID" value="KAF6227428.1"/>
    <property type="molecule type" value="Genomic_DNA"/>
</dbReference>
<sequence>MQHYIDLQWLDARLEKLKLYLEELKVNLVHLEPQCKYLRPRFQDVESHLEYAMPQMNDFKPNFRRLGISGRTQRSLSQKLLVFGLIVLFIVSWSNFLRQGVSSSTSRRAESENSVFNDTLGVCVPAMSLYWEVLADIGEKFQHVFALALPDRLDRVQPLLNAASATNINVTILNAVRDKQIPEDAWPKGWSDNHEKKSGELGCLTSHVRTWKKMIAENIESALIMESDTDWDLRIKETMQGVASASKRLVDWPFDVPKRPGIFPYGDKWDVIWFGHCGAWNHENHRIYSFNDSAVPPEDYEYTFSDKPREEQHRPGTRSVFPLGFAVCSTAYAISNAGAVKLEKEFREGSDNIDLRLATICRENQDVNCLGVWPQVFTAAITKTNIEHPLGEIVTGETAVTEWYPGLGLQYSARLNADKVLNGSSTEDEWDPQWNSTWALKNETWIQMGFEEAKKLEAEKTMSDDHIEDNGKRNFWQLYNGRYAGTRSFG</sequence>
<keyword evidence="1" id="KW-1133">Transmembrane helix</keyword>